<dbReference type="InterPro" id="IPR013968">
    <property type="entry name" value="PKS_KR"/>
</dbReference>
<dbReference type="PANTHER" id="PTHR43775:SF51">
    <property type="entry name" value="INACTIVE PHENOLPHTHIOCEROL SYNTHESIS POLYKETIDE SYNTHASE TYPE I PKS1-RELATED"/>
    <property type="match status" value="1"/>
</dbReference>
<dbReference type="GO" id="GO:0031177">
    <property type="term" value="F:phosphopantetheine binding"/>
    <property type="evidence" value="ECO:0007669"/>
    <property type="project" value="InterPro"/>
</dbReference>
<keyword evidence="6" id="KW-0443">Lipid metabolism</keyword>
<dbReference type="InterPro" id="IPR009081">
    <property type="entry name" value="PP-bd_ACP"/>
</dbReference>
<dbReference type="GO" id="GO:0006633">
    <property type="term" value="P:fatty acid biosynthetic process"/>
    <property type="evidence" value="ECO:0007669"/>
    <property type="project" value="TreeGrafter"/>
</dbReference>
<keyword evidence="8" id="KW-0012">Acyltransferase</keyword>
<evidence type="ECO:0000256" key="4">
    <source>
        <dbReference type="ARBA" id="ARBA00022679"/>
    </source>
</evidence>
<evidence type="ECO:0000256" key="1">
    <source>
        <dbReference type="ARBA" id="ARBA00005189"/>
    </source>
</evidence>
<keyword evidence="2" id="KW-0596">Phosphopantetheine</keyword>
<evidence type="ECO:0000313" key="9">
    <source>
        <dbReference type="Proteomes" id="UP000049023"/>
    </source>
</evidence>
<dbReference type="AlphaFoldDB" id="A0A655A752"/>
<gene>
    <name evidence="8" type="ORF">ERS027661_02296</name>
</gene>
<dbReference type="Pfam" id="PF13602">
    <property type="entry name" value="ADH_zinc_N_2"/>
    <property type="match status" value="1"/>
</dbReference>
<dbReference type="InterPro" id="IPR006162">
    <property type="entry name" value="Ppantetheine_attach_site"/>
</dbReference>
<dbReference type="InterPro" id="IPR020806">
    <property type="entry name" value="PKS_PP-bd"/>
</dbReference>
<dbReference type="SUPFAM" id="SSF47336">
    <property type="entry name" value="ACP-like"/>
    <property type="match status" value="1"/>
</dbReference>
<dbReference type="GO" id="GO:0004315">
    <property type="term" value="F:3-oxoacyl-[acyl-carrier-protein] synthase activity"/>
    <property type="evidence" value="ECO:0007669"/>
    <property type="project" value="UniProtKB-EC"/>
</dbReference>
<evidence type="ECO:0000259" key="7">
    <source>
        <dbReference type="PROSITE" id="PS50075"/>
    </source>
</evidence>
<dbReference type="PROSITE" id="PS00012">
    <property type="entry name" value="PHOSPHOPANTETHEINE"/>
    <property type="match status" value="1"/>
</dbReference>
<evidence type="ECO:0000256" key="3">
    <source>
        <dbReference type="ARBA" id="ARBA00022553"/>
    </source>
</evidence>
<dbReference type="Proteomes" id="UP000049023">
    <property type="component" value="Unassembled WGS sequence"/>
</dbReference>
<dbReference type="Gene3D" id="3.40.50.720">
    <property type="entry name" value="NAD(P)-binding Rossmann-like Domain"/>
    <property type="match status" value="1"/>
</dbReference>
<keyword evidence="5" id="KW-0276">Fatty acid metabolism</keyword>
<dbReference type="PANTHER" id="PTHR43775">
    <property type="entry name" value="FATTY ACID SYNTHASE"/>
    <property type="match status" value="1"/>
</dbReference>
<dbReference type="Pfam" id="PF00550">
    <property type="entry name" value="PP-binding"/>
    <property type="match status" value="1"/>
</dbReference>
<keyword evidence="4 8" id="KW-0808">Transferase</keyword>
<evidence type="ECO:0000256" key="2">
    <source>
        <dbReference type="ARBA" id="ARBA00022450"/>
    </source>
</evidence>
<dbReference type="CDD" id="cd08956">
    <property type="entry name" value="KR_3_FAS_SDR_x"/>
    <property type="match status" value="1"/>
</dbReference>
<dbReference type="SMART" id="SM00823">
    <property type="entry name" value="PKS_PP"/>
    <property type="match status" value="1"/>
</dbReference>
<dbReference type="EMBL" id="CNFU01000470">
    <property type="protein sequence ID" value="CKR90035.1"/>
    <property type="molecule type" value="Genomic_DNA"/>
</dbReference>
<dbReference type="SUPFAM" id="SSF51735">
    <property type="entry name" value="NAD(P)-binding Rossmann-fold domains"/>
    <property type="match status" value="1"/>
</dbReference>
<evidence type="ECO:0000256" key="6">
    <source>
        <dbReference type="ARBA" id="ARBA00023098"/>
    </source>
</evidence>
<comment type="pathway">
    <text evidence="1">Lipid metabolism.</text>
</comment>
<evidence type="ECO:0000313" key="8">
    <source>
        <dbReference type="EMBL" id="CKR90035.1"/>
    </source>
</evidence>
<organism evidence="8 9">
    <name type="scientific">Mycobacterium tuberculosis</name>
    <dbReference type="NCBI Taxonomy" id="1773"/>
    <lineage>
        <taxon>Bacteria</taxon>
        <taxon>Bacillati</taxon>
        <taxon>Actinomycetota</taxon>
        <taxon>Actinomycetes</taxon>
        <taxon>Mycobacteriales</taxon>
        <taxon>Mycobacteriaceae</taxon>
        <taxon>Mycobacterium</taxon>
        <taxon>Mycobacterium tuberculosis complex</taxon>
    </lineage>
</organism>
<proteinExistence type="predicted"/>
<name>A0A655A752_MYCTX</name>
<reference evidence="8 9" key="1">
    <citation type="submission" date="2015-03" db="EMBL/GenBank/DDBJ databases">
        <authorList>
            <consortium name="Pathogen Informatics"/>
        </authorList>
    </citation>
    <scope>NUCLEOTIDE SEQUENCE [LARGE SCALE GENOMIC DNA]</scope>
    <source>
        <strain evidence="8 9">Bir 187</strain>
    </source>
</reference>
<dbReference type="FunFam" id="1.10.1200.10:FF:000007">
    <property type="entry name" value="Probable polyketide synthase pks17"/>
    <property type="match status" value="1"/>
</dbReference>
<dbReference type="InterPro" id="IPR050091">
    <property type="entry name" value="PKS_NRPS_Biosynth_Enz"/>
</dbReference>
<evidence type="ECO:0000256" key="5">
    <source>
        <dbReference type="ARBA" id="ARBA00022832"/>
    </source>
</evidence>
<dbReference type="InterPro" id="IPR057326">
    <property type="entry name" value="KR_dom"/>
</dbReference>
<accession>A0A655A752</accession>
<dbReference type="EC" id="2.3.1.41" evidence="8"/>
<dbReference type="Gene3D" id="1.10.1200.10">
    <property type="entry name" value="ACP-like"/>
    <property type="match status" value="1"/>
</dbReference>
<dbReference type="SMART" id="SM00822">
    <property type="entry name" value="PKS_KR"/>
    <property type="match status" value="1"/>
</dbReference>
<feature type="domain" description="Carrier" evidence="7">
    <location>
        <begin position="375"/>
        <end position="450"/>
    </location>
</feature>
<protein>
    <submittedName>
        <fullName evidence="8">Polyketide synthase</fullName>
        <ecNumber evidence="8">2.3.1.41</ecNumber>
    </submittedName>
</protein>
<dbReference type="SMART" id="SM01294">
    <property type="entry name" value="PKS_PP_betabranch"/>
    <property type="match status" value="1"/>
</dbReference>
<keyword evidence="3" id="KW-0597">Phosphoprotein</keyword>
<dbReference type="InterPro" id="IPR036291">
    <property type="entry name" value="NAD(P)-bd_dom_sf"/>
</dbReference>
<dbReference type="PROSITE" id="PS50075">
    <property type="entry name" value="CARRIER"/>
    <property type="match status" value="1"/>
</dbReference>
<dbReference type="GO" id="GO:0004312">
    <property type="term" value="F:fatty acid synthase activity"/>
    <property type="evidence" value="ECO:0007669"/>
    <property type="project" value="TreeGrafter"/>
</dbReference>
<dbReference type="Pfam" id="PF08659">
    <property type="entry name" value="KR"/>
    <property type="match status" value="1"/>
</dbReference>
<sequence>MGKTDIRDPGVIAQQYPGVRYRAFDLFEAGPDRIAQILAELATLFGDGVLRPLPVTTFDVRCAPAALRYLSQARHTGKVVMLMPGSWAAGTVLITGGTGMAGSAVARHVVARHGVRNLVLVSRRGPDAPGAAELVAELAAAGAQVQVVACDAADRAALAKVIADIPVQHPLSGVIHTAGALDDAVVMSLTPDRVDVVLRSKVDAAWHLHELTRDLDVSAFVMFSSMAGLVGSSGQANYAAANSFLDALAAHRRAHGLPAISLGWGLWDQASAMTGGLATVDFKRFARDGIVAMSSADALQLFDTAMIVDEPFMLPAHIDFAALKVKFDGGTLPPMFVDLINAPTRRQVDDSLAAAKSKSALLQRLEGLPEDEQHAVLLDLVRSHIATVLGSASPEAIDPDRAFQELGFDSLTAVEMRNRLKSATGLALSPTLIFDYPNSAALAGYMRRELLGSSPQDTSAVAAGEAELQRIVASIPVKRLRQAGVLDLLLALANETETSGQDPALAPTAEQEIADMDLDDLVNAAFRNDDE</sequence>
<dbReference type="FunFam" id="3.40.50.720:FF:000381">
    <property type="entry name" value="Probable polyketide synthase pks17"/>
    <property type="match status" value="1"/>
</dbReference>
<dbReference type="InterPro" id="IPR036736">
    <property type="entry name" value="ACP-like_sf"/>
</dbReference>